<feature type="compositionally biased region" description="Low complexity" evidence="1">
    <location>
        <begin position="29"/>
        <end position="45"/>
    </location>
</feature>
<reference evidence="2 3" key="1">
    <citation type="submission" date="2018-01" db="EMBL/GenBank/DDBJ databases">
        <title>Glutamicibacter soli strain NHPC-3 Whole genome sequence and assembly.</title>
        <authorList>
            <person name="Choudhury P."/>
            <person name="Gupta D."/>
            <person name="Sengupta K."/>
            <person name="Jawed A."/>
            <person name="Sultana N."/>
            <person name="Saha P."/>
        </authorList>
    </citation>
    <scope>NUCLEOTIDE SEQUENCE [LARGE SCALE GENOMIC DNA]</scope>
    <source>
        <strain evidence="2 3">NHPC-3</strain>
    </source>
</reference>
<evidence type="ECO:0000256" key="1">
    <source>
        <dbReference type="SAM" id="MobiDB-lite"/>
    </source>
</evidence>
<dbReference type="AlphaFoldDB" id="A0A365YJW8"/>
<dbReference type="RefSeq" id="WP_053797633.1">
    <property type="nucleotide sequence ID" value="NZ_JBNBOD010000002.1"/>
</dbReference>
<evidence type="ECO:0000313" key="3">
    <source>
        <dbReference type="Proteomes" id="UP000252167"/>
    </source>
</evidence>
<sequence>MKKRSFLLLPLAGALALSGCGGSGSDTTEGSADAGAAQEQSAPATAALSTEQATAIVTKLAGDSSGAQIMDGDTIAASLPQAKKLIEQMEIKPEKCAEFVSQQGSWDIEGINMAVAVLMDEATMASTSYSVAGYEDTAKLDKITEQAKNKDLQGCDSFSMAVSGQEVEASAKILDASSDADLTYATSSAMKMNGTEVPGGSYQMQGLVGNNAVSVAMTGTGSKSEADMLKKLTDELNKAVAEVKAVAK</sequence>
<evidence type="ECO:0000313" key="2">
    <source>
        <dbReference type="EMBL" id="RBM02687.1"/>
    </source>
</evidence>
<name>A0A365YJW8_9MICC</name>
<organism evidence="2 3">
    <name type="scientific">Glutamicibacter soli</name>
    <dbReference type="NCBI Taxonomy" id="453836"/>
    <lineage>
        <taxon>Bacteria</taxon>
        <taxon>Bacillati</taxon>
        <taxon>Actinomycetota</taxon>
        <taxon>Actinomycetes</taxon>
        <taxon>Micrococcales</taxon>
        <taxon>Micrococcaceae</taxon>
        <taxon>Glutamicibacter</taxon>
    </lineage>
</organism>
<feature type="region of interest" description="Disordered" evidence="1">
    <location>
        <begin position="20"/>
        <end position="45"/>
    </location>
</feature>
<keyword evidence="3" id="KW-1185">Reference proteome</keyword>
<dbReference type="Proteomes" id="UP000252167">
    <property type="component" value="Unassembled WGS sequence"/>
</dbReference>
<protein>
    <submittedName>
        <fullName evidence="2">Uncharacterized protein</fullName>
    </submittedName>
</protein>
<accession>A0A365YJW8</accession>
<comment type="caution">
    <text evidence="2">The sequence shown here is derived from an EMBL/GenBank/DDBJ whole genome shotgun (WGS) entry which is preliminary data.</text>
</comment>
<proteinExistence type="predicted"/>
<dbReference type="EMBL" id="POAF01000002">
    <property type="protein sequence ID" value="RBM02687.1"/>
    <property type="molecule type" value="Genomic_DNA"/>
</dbReference>
<gene>
    <name evidence="2" type="ORF">C1H84_04420</name>
</gene>
<dbReference type="PROSITE" id="PS51257">
    <property type="entry name" value="PROKAR_LIPOPROTEIN"/>
    <property type="match status" value="1"/>
</dbReference>